<sequence length="228" mass="26201">MAFYAETETFGRYSYKFHSREIDPEDKHSSIMCFDFGGHNMNCCLFGVARDFNQQVDNSFFTVGKPSGVGGGSEQWEHHAGRWAVTRYFTKTRTLPNQEQLRKVFADFQAIKSQDEQNWGTTWYFDLPDGTAWRVPLSKETINDAWEKGLGRPLRLMERQLARLVTLQKKDRISSPLVMVSGGSARGPKARSCIEALCKEAGVDMIFTDEFLSVNYRTDRLSSRLRRK</sequence>
<organism evidence="1 2">
    <name type="scientific">Immersiella caudata</name>
    <dbReference type="NCBI Taxonomy" id="314043"/>
    <lineage>
        <taxon>Eukaryota</taxon>
        <taxon>Fungi</taxon>
        <taxon>Dikarya</taxon>
        <taxon>Ascomycota</taxon>
        <taxon>Pezizomycotina</taxon>
        <taxon>Sordariomycetes</taxon>
        <taxon>Sordariomycetidae</taxon>
        <taxon>Sordariales</taxon>
        <taxon>Lasiosphaeriaceae</taxon>
        <taxon>Immersiella</taxon>
    </lineage>
</organism>
<protein>
    <submittedName>
        <fullName evidence="1">Uncharacterized protein</fullName>
    </submittedName>
</protein>
<keyword evidence="2" id="KW-1185">Reference proteome</keyword>
<reference evidence="1" key="1">
    <citation type="submission" date="2023-06" db="EMBL/GenBank/DDBJ databases">
        <title>Genome-scale phylogeny and comparative genomics of the fungal order Sordariales.</title>
        <authorList>
            <consortium name="Lawrence Berkeley National Laboratory"/>
            <person name="Hensen N."/>
            <person name="Bonometti L."/>
            <person name="Westerberg I."/>
            <person name="Brannstrom I.O."/>
            <person name="Guillou S."/>
            <person name="Cros-Aarteil S."/>
            <person name="Calhoun S."/>
            <person name="Haridas S."/>
            <person name="Kuo A."/>
            <person name="Mondo S."/>
            <person name="Pangilinan J."/>
            <person name="Riley R."/>
            <person name="Labutti K."/>
            <person name="Andreopoulos B."/>
            <person name="Lipzen A."/>
            <person name="Chen C."/>
            <person name="Yanf M."/>
            <person name="Daum C."/>
            <person name="Ng V."/>
            <person name="Clum A."/>
            <person name="Steindorff A."/>
            <person name="Ohm R."/>
            <person name="Martin F."/>
            <person name="Silar P."/>
            <person name="Natvig D."/>
            <person name="Lalanne C."/>
            <person name="Gautier V."/>
            <person name="Ament-Velasquez S.L."/>
            <person name="Kruys A."/>
            <person name="Hutchinson M.I."/>
            <person name="Powell A.J."/>
            <person name="Barry K."/>
            <person name="Miller A.N."/>
            <person name="Grigoriev I.V."/>
            <person name="Debuchy R."/>
            <person name="Gladieux P."/>
            <person name="Thoren M.H."/>
            <person name="Johannesson H."/>
        </authorList>
    </citation>
    <scope>NUCLEOTIDE SEQUENCE</scope>
    <source>
        <strain evidence="1">CBS 606.72</strain>
    </source>
</reference>
<comment type="caution">
    <text evidence="1">The sequence shown here is derived from an EMBL/GenBank/DDBJ whole genome shotgun (WGS) entry which is preliminary data.</text>
</comment>
<name>A0AA39WQ06_9PEZI</name>
<dbReference type="EMBL" id="JAULSU010000004">
    <property type="protein sequence ID" value="KAK0619472.1"/>
    <property type="molecule type" value="Genomic_DNA"/>
</dbReference>
<dbReference type="SUPFAM" id="SSF53067">
    <property type="entry name" value="Actin-like ATPase domain"/>
    <property type="match status" value="1"/>
</dbReference>
<gene>
    <name evidence="1" type="ORF">B0T14DRAFT_209156</name>
</gene>
<evidence type="ECO:0000313" key="2">
    <source>
        <dbReference type="Proteomes" id="UP001175000"/>
    </source>
</evidence>
<proteinExistence type="predicted"/>
<dbReference type="Proteomes" id="UP001175000">
    <property type="component" value="Unassembled WGS sequence"/>
</dbReference>
<dbReference type="AlphaFoldDB" id="A0AA39WQ06"/>
<dbReference type="InterPro" id="IPR043129">
    <property type="entry name" value="ATPase_NBD"/>
</dbReference>
<accession>A0AA39WQ06</accession>
<evidence type="ECO:0000313" key="1">
    <source>
        <dbReference type="EMBL" id="KAK0619472.1"/>
    </source>
</evidence>